<evidence type="ECO:0000313" key="4">
    <source>
        <dbReference type="EMBL" id="PGH07244.1"/>
    </source>
</evidence>
<dbReference type="InterPro" id="IPR056145">
    <property type="entry name" value="DUF7728"/>
</dbReference>
<name>A0A2B7X6G0_POLH7</name>
<dbReference type="EMBL" id="PDNA01000171">
    <property type="protein sequence ID" value="PGH07244.1"/>
    <property type="molecule type" value="Genomic_DNA"/>
</dbReference>
<proteinExistence type="predicted"/>
<dbReference type="Pfam" id="PF24854">
    <property type="entry name" value="DUF7728"/>
    <property type="match status" value="1"/>
</dbReference>
<gene>
    <name evidence="4" type="ORF">AJ80_08030</name>
</gene>
<evidence type="ECO:0000313" key="5">
    <source>
        <dbReference type="Proteomes" id="UP000224634"/>
    </source>
</evidence>
<comment type="caution">
    <text evidence="4">The sequence shown here is derived from an EMBL/GenBank/DDBJ whole genome shotgun (WGS) entry which is preliminary data.</text>
</comment>
<dbReference type="OrthoDB" id="5409353at2759"/>
<evidence type="ECO:0000256" key="1">
    <source>
        <dbReference type="SAM" id="Phobius"/>
    </source>
</evidence>
<keyword evidence="1" id="KW-0472">Membrane</keyword>
<feature type="signal peptide" evidence="2">
    <location>
        <begin position="1"/>
        <end position="27"/>
    </location>
</feature>
<dbReference type="AlphaFoldDB" id="A0A2B7X6G0"/>
<dbReference type="Proteomes" id="UP000224634">
    <property type="component" value="Unassembled WGS sequence"/>
</dbReference>
<evidence type="ECO:0000256" key="2">
    <source>
        <dbReference type="SAM" id="SignalP"/>
    </source>
</evidence>
<sequence length="355" mass="38928">MMLRSFFAVGALALSASAFLIVPEVDAVDKLDGRRSNVELKCSGCPFPVIREDNLAAWKDGVDSVLNIDLVAEGDRLFLNEVEILPMPQQPVHITGTLQRQSDGQKSPPLPLGYALERLPQTARIGKDGLQLMSLYFTIIDIAGYPVPMDGVRIDVVKSRTGDLFVAKTKTDANPIKNLSWRKCRSKPKCLKALLIARIREVLIAAKARALGVANKFSFKGCHGKSGFRLGKVPHQDTSSASKAHHWSHGHGGHRHHRGGFWHSFSRAMHVIVIPAVLGLSAGITACVIGMLIGQGIAALWVRFRRGGNTRHTTCLEAGEDVEKEPLVYEGAEDDLPPQYDEEEHGKIMLPVEKE</sequence>
<keyword evidence="1" id="KW-1133">Transmembrane helix</keyword>
<keyword evidence="1" id="KW-0812">Transmembrane</keyword>
<keyword evidence="2" id="KW-0732">Signal</keyword>
<dbReference type="PANTHER" id="PTHR40622:SF1">
    <property type="match status" value="1"/>
</dbReference>
<feature type="transmembrane region" description="Helical" evidence="1">
    <location>
        <begin position="272"/>
        <end position="302"/>
    </location>
</feature>
<protein>
    <recommendedName>
        <fullName evidence="3">DUF7728 domain-containing protein</fullName>
    </recommendedName>
</protein>
<feature type="chain" id="PRO_5012292950" description="DUF7728 domain-containing protein" evidence="2">
    <location>
        <begin position="28"/>
        <end position="355"/>
    </location>
</feature>
<accession>A0A2B7X6G0</accession>
<keyword evidence="5" id="KW-1185">Reference proteome</keyword>
<organism evidence="4 5">
    <name type="scientific">Polytolypa hystricis (strain UAMH7299)</name>
    <dbReference type="NCBI Taxonomy" id="1447883"/>
    <lineage>
        <taxon>Eukaryota</taxon>
        <taxon>Fungi</taxon>
        <taxon>Dikarya</taxon>
        <taxon>Ascomycota</taxon>
        <taxon>Pezizomycotina</taxon>
        <taxon>Eurotiomycetes</taxon>
        <taxon>Eurotiomycetidae</taxon>
        <taxon>Onygenales</taxon>
        <taxon>Onygenales incertae sedis</taxon>
        <taxon>Polytolypa</taxon>
    </lineage>
</organism>
<dbReference type="PANTHER" id="PTHR40622">
    <property type="match status" value="1"/>
</dbReference>
<reference evidence="4 5" key="1">
    <citation type="submission" date="2017-10" db="EMBL/GenBank/DDBJ databases">
        <title>Comparative genomics in systemic dimorphic fungi from Ajellomycetaceae.</title>
        <authorList>
            <person name="Munoz J.F."/>
            <person name="Mcewen J.G."/>
            <person name="Clay O.K."/>
            <person name="Cuomo C.A."/>
        </authorList>
    </citation>
    <scope>NUCLEOTIDE SEQUENCE [LARGE SCALE GENOMIC DNA]</scope>
    <source>
        <strain evidence="4 5">UAMH7299</strain>
    </source>
</reference>
<evidence type="ECO:0000259" key="3">
    <source>
        <dbReference type="Pfam" id="PF24854"/>
    </source>
</evidence>
<feature type="domain" description="DUF7728" evidence="3">
    <location>
        <begin position="36"/>
        <end position="172"/>
    </location>
</feature>